<reference evidence="1 2" key="1">
    <citation type="journal article" date="2016" name="Nat. Commun.">
        <title>Thousands of microbial genomes shed light on interconnected biogeochemical processes in an aquifer system.</title>
        <authorList>
            <person name="Anantharaman K."/>
            <person name="Brown C.T."/>
            <person name="Hug L.A."/>
            <person name="Sharon I."/>
            <person name="Castelle C.J."/>
            <person name="Probst A.J."/>
            <person name="Thomas B.C."/>
            <person name="Singh A."/>
            <person name="Wilkins M.J."/>
            <person name="Karaoz U."/>
            <person name="Brodie E.L."/>
            <person name="Williams K.H."/>
            <person name="Hubbard S.S."/>
            <person name="Banfield J.F."/>
        </authorList>
    </citation>
    <scope>NUCLEOTIDE SEQUENCE [LARGE SCALE GENOMIC DNA]</scope>
</reference>
<accession>A0A1F7XDT3</accession>
<proteinExistence type="predicted"/>
<organism evidence="1 2">
    <name type="scientific">Candidatus Woesebacteria bacterium RBG_16_39_8b</name>
    <dbReference type="NCBI Taxonomy" id="1802482"/>
    <lineage>
        <taxon>Bacteria</taxon>
        <taxon>Candidatus Woeseibacteriota</taxon>
    </lineage>
</organism>
<gene>
    <name evidence="1" type="ORF">A2V80_00905</name>
</gene>
<evidence type="ECO:0000313" key="2">
    <source>
        <dbReference type="Proteomes" id="UP000179013"/>
    </source>
</evidence>
<dbReference type="EMBL" id="MGFU01000033">
    <property type="protein sequence ID" value="OGM12568.1"/>
    <property type="molecule type" value="Genomic_DNA"/>
</dbReference>
<dbReference type="Proteomes" id="UP000179013">
    <property type="component" value="Unassembled WGS sequence"/>
</dbReference>
<evidence type="ECO:0000313" key="1">
    <source>
        <dbReference type="EMBL" id="OGM12568.1"/>
    </source>
</evidence>
<protein>
    <submittedName>
        <fullName evidence="1">Uncharacterized protein</fullName>
    </submittedName>
</protein>
<name>A0A1F7XDT3_9BACT</name>
<comment type="caution">
    <text evidence="1">The sequence shown here is derived from an EMBL/GenBank/DDBJ whole genome shotgun (WGS) entry which is preliminary data.</text>
</comment>
<sequence>MLPSSSNPDPLNLTVKGAVPSVGLAESVLQLLSGSSPGVGVGLGVDVGVGVGVDVGVGVGVGEGSAHENSEFFAK</sequence>
<dbReference type="AlphaFoldDB" id="A0A1F7XDT3"/>